<dbReference type="Proteomes" id="UP001159363">
    <property type="component" value="Chromosome 14"/>
</dbReference>
<evidence type="ECO:0000256" key="1">
    <source>
        <dbReference type="ARBA" id="ARBA00004123"/>
    </source>
</evidence>
<comment type="subcellular location">
    <subcellularLocation>
        <location evidence="1">Nucleus</location>
    </subcellularLocation>
</comment>
<dbReference type="Pfam" id="PF05225">
    <property type="entry name" value="HTH_psq"/>
    <property type="match status" value="1"/>
</dbReference>
<reference evidence="3 4" key="1">
    <citation type="submission" date="2023-02" db="EMBL/GenBank/DDBJ databases">
        <title>LHISI_Scaffold_Assembly.</title>
        <authorList>
            <person name="Stuart O.P."/>
            <person name="Cleave R."/>
            <person name="Magrath M.J.L."/>
            <person name="Mikheyev A.S."/>
        </authorList>
    </citation>
    <scope>NUCLEOTIDE SEQUENCE [LARGE SCALE GENOMIC DNA]</scope>
    <source>
        <strain evidence="3">Daus_M_001</strain>
        <tissue evidence="3">Leg muscle</tissue>
    </source>
</reference>
<organism evidence="3 4">
    <name type="scientific">Dryococelus australis</name>
    <dbReference type="NCBI Taxonomy" id="614101"/>
    <lineage>
        <taxon>Eukaryota</taxon>
        <taxon>Metazoa</taxon>
        <taxon>Ecdysozoa</taxon>
        <taxon>Arthropoda</taxon>
        <taxon>Hexapoda</taxon>
        <taxon>Insecta</taxon>
        <taxon>Pterygota</taxon>
        <taxon>Neoptera</taxon>
        <taxon>Polyneoptera</taxon>
        <taxon>Phasmatodea</taxon>
        <taxon>Verophasmatodea</taxon>
        <taxon>Anareolatae</taxon>
        <taxon>Phasmatidae</taxon>
        <taxon>Eurycanthinae</taxon>
        <taxon>Dryococelus</taxon>
    </lineage>
</organism>
<accession>A0ABQ9GAS5</accession>
<gene>
    <name evidence="3" type="ORF">PR048_031978</name>
</gene>
<comment type="caution">
    <text evidence="3">The sequence shown here is derived from an EMBL/GenBank/DDBJ whole genome shotgun (WGS) entry which is preliminary data.</text>
</comment>
<dbReference type="SUPFAM" id="SSF46689">
    <property type="entry name" value="Homeodomain-like"/>
    <property type="match status" value="1"/>
</dbReference>
<proteinExistence type="predicted"/>
<dbReference type="Gene3D" id="1.10.10.60">
    <property type="entry name" value="Homeodomain-like"/>
    <property type="match status" value="1"/>
</dbReference>
<name>A0ABQ9GAS5_9NEOP</name>
<evidence type="ECO:0000313" key="3">
    <source>
        <dbReference type="EMBL" id="KAJ8868169.1"/>
    </source>
</evidence>
<keyword evidence="4" id="KW-1185">Reference proteome</keyword>
<evidence type="ECO:0000259" key="2">
    <source>
        <dbReference type="Pfam" id="PF05225"/>
    </source>
</evidence>
<protein>
    <recommendedName>
        <fullName evidence="2">HTH psq-type domain-containing protein</fullName>
    </recommendedName>
</protein>
<dbReference type="EMBL" id="JARBHB010000015">
    <property type="protein sequence ID" value="KAJ8868169.1"/>
    <property type="molecule type" value="Genomic_DNA"/>
</dbReference>
<evidence type="ECO:0000313" key="4">
    <source>
        <dbReference type="Proteomes" id="UP001159363"/>
    </source>
</evidence>
<feature type="domain" description="HTH psq-type" evidence="2">
    <location>
        <begin position="14"/>
        <end position="44"/>
    </location>
</feature>
<dbReference type="InterPro" id="IPR007889">
    <property type="entry name" value="HTH_Psq"/>
</dbReference>
<sequence>MSKRKQWSEENMKAAVTSREMGSYKASRIFSVPQTTLERYVNNHDKEPYEVVFMKFGRKPSMPPDMDRHLVEYCIDMEQCFFRLTLKDVCRMAFHLAKLNGTDAPFATENESAGRKWLRNYLRRNPMLSLRHPKGILFARAKLFMSEGVEKFSSYMNLC</sequence>
<dbReference type="InterPro" id="IPR009057">
    <property type="entry name" value="Homeodomain-like_sf"/>
</dbReference>